<name>A0AAE4FQ50_9CYAN</name>
<proteinExistence type="predicted"/>
<accession>A0AAE4FQ50</accession>
<comment type="caution">
    <text evidence="1">The sequence shown here is derived from an EMBL/GenBank/DDBJ whole genome shotgun (WGS) entry which is preliminary data.</text>
</comment>
<dbReference type="EMBL" id="JAVMIP010000003">
    <property type="protein sequence ID" value="MDS3860101.1"/>
    <property type="molecule type" value="Genomic_DNA"/>
</dbReference>
<keyword evidence="2" id="KW-1185">Reference proteome</keyword>
<evidence type="ECO:0000313" key="1">
    <source>
        <dbReference type="EMBL" id="MDS3860101.1"/>
    </source>
</evidence>
<dbReference type="AlphaFoldDB" id="A0AAE4FQ50"/>
<sequence length="189" mass="22236">MALQHIVYEEVLVRYTDPNQATHLLRQYRPYLETIPSMRRPTESLITIPLPIAQIQRQNPNQNGQRQQSVTAVQLPCELVFLMCDPEWRVKTDVEILIFIHRPGEHFPDLLNRWRQTQVLLQRGYHWEMPQHHQDIFSEGAERRLPLFVLLDYSSGRMRRGMQAAQLPYVCLHLTQSDLEQAKSKATQG</sequence>
<dbReference type="RefSeq" id="WP_322877389.1">
    <property type="nucleotide sequence ID" value="NZ_JAVMIP010000003.1"/>
</dbReference>
<protein>
    <submittedName>
        <fullName evidence="1">Uncharacterized protein</fullName>
    </submittedName>
</protein>
<reference evidence="2" key="1">
    <citation type="submission" date="2023-07" db="EMBL/GenBank/DDBJ databases">
        <authorList>
            <person name="Luz R."/>
            <person name="Cordeiro R."/>
            <person name="Fonseca A."/>
            <person name="Goncalves V."/>
        </authorList>
    </citation>
    <scope>NUCLEOTIDE SEQUENCE [LARGE SCALE GENOMIC DNA]</scope>
    <source>
        <strain evidence="2">BACA0444</strain>
    </source>
</reference>
<dbReference type="Proteomes" id="UP001268256">
    <property type="component" value="Unassembled WGS sequence"/>
</dbReference>
<evidence type="ECO:0000313" key="2">
    <source>
        <dbReference type="Proteomes" id="UP001268256"/>
    </source>
</evidence>
<gene>
    <name evidence="1" type="ORF">RIF25_04695</name>
</gene>
<organism evidence="1 2">
    <name type="scientific">Pseudocalidococcus azoricus BACA0444</name>
    <dbReference type="NCBI Taxonomy" id="2918990"/>
    <lineage>
        <taxon>Bacteria</taxon>
        <taxon>Bacillati</taxon>
        <taxon>Cyanobacteriota</taxon>
        <taxon>Cyanophyceae</taxon>
        <taxon>Acaryochloridales</taxon>
        <taxon>Thermosynechococcaceae</taxon>
        <taxon>Pseudocalidococcus</taxon>
        <taxon>Pseudocalidococcus azoricus</taxon>
    </lineage>
</organism>